<sequence length="18" mass="1992">MWAIMQMLKISAISGLAQ</sequence>
<dbReference type="EMBL" id="GGEC01066049">
    <property type="protein sequence ID" value="MBX46533.1"/>
    <property type="molecule type" value="Transcribed_RNA"/>
</dbReference>
<organism evidence="1">
    <name type="scientific">Rhizophora mucronata</name>
    <name type="common">Asiatic mangrove</name>
    <dbReference type="NCBI Taxonomy" id="61149"/>
    <lineage>
        <taxon>Eukaryota</taxon>
        <taxon>Viridiplantae</taxon>
        <taxon>Streptophyta</taxon>
        <taxon>Embryophyta</taxon>
        <taxon>Tracheophyta</taxon>
        <taxon>Spermatophyta</taxon>
        <taxon>Magnoliopsida</taxon>
        <taxon>eudicotyledons</taxon>
        <taxon>Gunneridae</taxon>
        <taxon>Pentapetalae</taxon>
        <taxon>rosids</taxon>
        <taxon>fabids</taxon>
        <taxon>Malpighiales</taxon>
        <taxon>Rhizophoraceae</taxon>
        <taxon>Rhizophora</taxon>
    </lineage>
</organism>
<protein>
    <submittedName>
        <fullName evidence="1">Uncharacterized protein</fullName>
    </submittedName>
</protein>
<accession>A0A2P2NVR2</accession>
<evidence type="ECO:0000313" key="1">
    <source>
        <dbReference type="EMBL" id="MBX46533.1"/>
    </source>
</evidence>
<dbReference type="AlphaFoldDB" id="A0A2P2NVR2"/>
<name>A0A2P2NVR2_RHIMU</name>
<proteinExistence type="predicted"/>
<reference evidence="1" key="1">
    <citation type="submission" date="2018-02" db="EMBL/GenBank/DDBJ databases">
        <title>Rhizophora mucronata_Transcriptome.</title>
        <authorList>
            <person name="Meera S.P."/>
            <person name="Sreeshan A."/>
            <person name="Augustine A."/>
        </authorList>
    </citation>
    <scope>NUCLEOTIDE SEQUENCE</scope>
    <source>
        <tissue evidence="1">Leaf</tissue>
    </source>
</reference>